<dbReference type="Proteomes" id="UP000033010">
    <property type="component" value="Segment"/>
</dbReference>
<organism evidence="1 2">
    <name type="scientific">Synechococcus phage ACG-2014g</name>
    <dbReference type="NCBI Taxonomy" id="1493512"/>
    <lineage>
        <taxon>Viruses</taxon>
        <taxon>Duplodnaviria</taxon>
        <taxon>Heunggongvirae</taxon>
        <taxon>Uroviricota</taxon>
        <taxon>Caudoviricetes</taxon>
        <taxon>Pantevenvirales</taxon>
        <taxon>Kyanoviridae</taxon>
        <taxon>Macariavirus</taxon>
        <taxon>Macariavirus tuscon14g</taxon>
    </lineage>
</organism>
<evidence type="ECO:0008006" key="3">
    <source>
        <dbReference type="Google" id="ProtNLM"/>
    </source>
</evidence>
<protein>
    <recommendedName>
        <fullName evidence="3">AbrB/MazE/SpoVT family DNA-binding domain-containing protein</fullName>
    </recommendedName>
</protein>
<dbReference type="KEGG" id="vg:24171707"/>
<name>A0A0E3FC25_9CAUD</name>
<dbReference type="EMBL" id="KJ019071">
    <property type="protein sequence ID" value="AIX24421.1"/>
    <property type="molecule type" value="Genomic_DNA"/>
</dbReference>
<accession>A0A0E3FC25</accession>
<gene>
    <name evidence="1" type="ORF">Syn7803US105_77</name>
</gene>
<sequence length="57" mass="6538">MSHRFTTTLEEDDFGDLILNIPWSVCEELGWDVGTELDYEIGEDGNSFKIKQSNVNE</sequence>
<evidence type="ECO:0000313" key="2">
    <source>
        <dbReference type="Proteomes" id="UP000033010"/>
    </source>
</evidence>
<dbReference type="RefSeq" id="YP_009133637.1">
    <property type="nucleotide sequence ID" value="NC_026924.1"/>
</dbReference>
<proteinExistence type="predicted"/>
<evidence type="ECO:0000313" key="1">
    <source>
        <dbReference type="EMBL" id="AIX24421.1"/>
    </source>
</evidence>
<keyword evidence="2" id="KW-1185">Reference proteome</keyword>
<dbReference type="GeneID" id="24171707"/>
<reference evidence="1 2" key="1">
    <citation type="submission" date="2013-12" db="EMBL/GenBank/DDBJ databases">
        <title>Ecological redundancy of diverse viral populations within a natural community.</title>
        <authorList>
            <person name="Gregory A.C."/>
            <person name="LaButti K."/>
            <person name="Copeland A."/>
            <person name="Woyke T."/>
            <person name="Sullivan M.B."/>
        </authorList>
    </citation>
    <scope>NUCLEOTIDE SEQUENCE [LARGE SCALE GENOMIC DNA]</scope>
    <source>
        <strain evidence="1">Syn7803US105</strain>
    </source>
</reference>
<dbReference type="OrthoDB" id="25608at10239"/>